<comment type="caution">
    <text evidence="2">The sequence shown here is derived from an EMBL/GenBank/DDBJ whole genome shotgun (WGS) entry which is preliminary data.</text>
</comment>
<sequence length="118" mass="12903">MEGEEPSRRGGVKSRTSRSFSGLLGGYPSISQAPRSILGEAEDEEGEEYVEEEEYEENKVEASLAGSPEAFEAPKLALSNQPLVSQAEPNFLKMMEQITQLMGQLTQAVFPRDNPIGP</sequence>
<dbReference type="AlphaFoldDB" id="A0A9Q3D5N5"/>
<protein>
    <submittedName>
        <fullName evidence="2">Uncharacterized protein</fullName>
    </submittedName>
</protein>
<evidence type="ECO:0000313" key="2">
    <source>
        <dbReference type="EMBL" id="MBW0495065.1"/>
    </source>
</evidence>
<reference evidence="2" key="1">
    <citation type="submission" date="2021-03" db="EMBL/GenBank/DDBJ databases">
        <title>Draft genome sequence of rust myrtle Austropuccinia psidii MF-1, a brazilian biotype.</title>
        <authorList>
            <person name="Quecine M.C."/>
            <person name="Pachon D.M.R."/>
            <person name="Bonatelli M.L."/>
            <person name="Correr F.H."/>
            <person name="Franceschini L.M."/>
            <person name="Leite T.F."/>
            <person name="Margarido G.R.A."/>
            <person name="Almeida C.A."/>
            <person name="Ferrarezi J.A."/>
            <person name="Labate C.A."/>
        </authorList>
    </citation>
    <scope>NUCLEOTIDE SEQUENCE</scope>
    <source>
        <strain evidence="2">MF-1</strain>
    </source>
</reference>
<feature type="region of interest" description="Disordered" evidence="1">
    <location>
        <begin position="1"/>
        <end position="63"/>
    </location>
</feature>
<feature type="compositionally biased region" description="Acidic residues" evidence="1">
    <location>
        <begin position="40"/>
        <end position="56"/>
    </location>
</feature>
<proteinExistence type="predicted"/>
<gene>
    <name evidence="2" type="ORF">O181_034780</name>
</gene>
<organism evidence="2 3">
    <name type="scientific">Austropuccinia psidii MF-1</name>
    <dbReference type="NCBI Taxonomy" id="1389203"/>
    <lineage>
        <taxon>Eukaryota</taxon>
        <taxon>Fungi</taxon>
        <taxon>Dikarya</taxon>
        <taxon>Basidiomycota</taxon>
        <taxon>Pucciniomycotina</taxon>
        <taxon>Pucciniomycetes</taxon>
        <taxon>Pucciniales</taxon>
        <taxon>Sphaerophragmiaceae</taxon>
        <taxon>Austropuccinia</taxon>
    </lineage>
</organism>
<dbReference type="EMBL" id="AVOT02012897">
    <property type="protein sequence ID" value="MBW0495065.1"/>
    <property type="molecule type" value="Genomic_DNA"/>
</dbReference>
<name>A0A9Q3D5N5_9BASI</name>
<dbReference type="Proteomes" id="UP000765509">
    <property type="component" value="Unassembled WGS sequence"/>
</dbReference>
<accession>A0A9Q3D5N5</accession>
<evidence type="ECO:0000313" key="3">
    <source>
        <dbReference type="Proteomes" id="UP000765509"/>
    </source>
</evidence>
<keyword evidence="3" id="KW-1185">Reference proteome</keyword>
<evidence type="ECO:0000256" key="1">
    <source>
        <dbReference type="SAM" id="MobiDB-lite"/>
    </source>
</evidence>